<gene>
    <name evidence="11" type="primary">nadD</name>
    <name evidence="13" type="ORF">Ga0061063_0872</name>
</gene>
<keyword evidence="14" id="KW-1185">Reference proteome</keyword>
<dbReference type="InterPro" id="IPR005248">
    <property type="entry name" value="NadD/NMNAT"/>
</dbReference>
<name>A0A0K6GTT9_9NEIS</name>
<dbReference type="NCBIfam" id="NF000839">
    <property type="entry name" value="PRK00071.1-1"/>
    <property type="match status" value="1"/>
</dbReference>
<protein>
    <recommendedName>
        <fullName evidence="11">Probable nicotinate-nucleotide adenylyltransferase</fullName>
        <ecNumber evidence="11">2.7.7.18</ecNumber>
    </recommendedName>
    <alternativeName>
        <fullName evidence="11">Deamido-NAD(+) diphosphorylase</fullName>
    </alternativeName>
    <alternativeName>
        <fullName evidence="11">Deamido-NAD(+) pyrophosphorylase</fullName>
    </alternativeName>
    <alternativeName>
        <fullName evidence="11">Nicotinate mononucleotide adenylyltransferase</fullName>
        <shortName evidence="11">NaMN adenylyltransferase</shortName>
    </alternativeName>
</protein>
<dbReference type="HAMAP" id="MF_00244">
    <property type="entry name" value="NaMN_adenylyltr"/>
    <property type="match status" value="1"/>
</dbReference>
<dbReference type="EC" id="2.7.7.18" evidence="11"/>
<dbReference type="STRING" id="375574.GCA_001418035_00670"/>
<keyword evidence="5 11" id="KW-0808">Transferase</keyword>
<keyword evidence="4 11" id="KW-0662">Pyridine nucleotide biosynthesis</keyword>
<evidence type="ECO:0000259" key="12">
    <source>
        <dbReference type="Pfam" id="PF01467"/>
    </source>
</evidence>
<evidence type="ECO:0000313" key="14">
    <source>
        <dbReference type="Proteomes" id="UP000243535"/>
    </source>
</evidence>
<dbReference type="RefSeq" id="WP_054286636.1">
    <property type="nucleotide sequence ID" value="NZ_CYHA01000001.1"/>
</dbReference>
<dbReference type="GO" id="GO:0009435">
    <property type="term" value="P:NAD+ biosynthetic process"/>
    <property type="evidence" value="ECO:0007669"/>
    <property type="project" value="UniProtKB-UniRule"/>
</dbReference>
<dbReference type="Pfam" id="PF01467">
    <property type="entry name" value="CTP_transf_like"/>
    <property type="match status" value="1"/>
</dbReference>
<keyword evidence="6 11" id="KW-0548">Nucleotidyltransferase</keyword>
<dbReference type="NCBIfam" id="NF000840">
    <property type="entry name" value="PRK00071.1-3"/>
    <property type="match status" value="1"/>
</dbReference>
<comment type="pathway">
    <text evidence="2 11">Cofactor biosynthesis; NAD(+) biosynthesis; deamido-NAD(+) from nicotinate D-ribonucleotide: step 1/1.</text>
</comment>
<dbReference type="NCBIfam" id="TIGR00125">
    <property type="entry name" value="cyt_tran_rel"/>
    <property type="match status" value="1"/>
</dbReference>
<dbReference type="PANTHER" id="PTHR39321:SF3">
    <property type="entry name" value="PHOSPHOPANTETHEINE ADENYLYLTRANSFERASE"/>
    <property type="match status" value="1"/>
</dbReference>
<evidence type="ECO:0000256" key="2">
    <source>
        <dbReference type="ARBA" id="ARBA00005019"/>
    </source>
</evidence>
<dbReference type="InterPro" id="IPR014729">
    <property type="entry name" value="Rossmann-like_a/b/a_fold"/>
</dbReference>
<comment type="similarity">
    <text evidence="3 11">Belongs to the NadD family.</text>
</comment>
<dbReference type="OrthoDB" id="5295945at2"/>
<dbReference type="Proteomes" id="UP000243535">
    <property type="component" value="Unassembled WGS sequence"/>
</dbReference>
<dbReference type="PANTHER" id="PTHR39321">
    <property type="entry name" value="NICOTINATE-NUCLEOTIDE ADENYLYLTRANSFERASE-RELATED"/>
    <property type="match status" value="1"/>
</dbReference>
<reference evidence="14" key="1">
    <citation type="submission" date="2015-08" db="EMBL/GenBank/DDBJ databases">
        <authorList>
            <person name="Varghese N."/>
        </authorList>
    </citation>
    <scope>NUCLEOTIDE SEQUENCE [LARGE SCALE GENOMIC DNA]</scope>
    <source>
        <strain evidence="14">DSM 17901</strain>
    </source>
</reference>
<dbReference type="InterPro" id="IPR004821">
    <property type="entry name" value="Cyt_trans-like"/>
</dbReference>
<evidence type="ECO:0000256" key="1">
    <source>
        <dbReference type="ARBA" id="ARBA00002324"/>
    </source>
</evidence>
<dbReference type="GO" id="GO:0004515">
    <property type="term" value="F:nicotinate-nucleotide adenylyltransferase activity"/>
    <property type="evidence" value="ECO:0007669"/>
    <property type="project" value="UniProtKB-UniRule"/>
</dbReference>
<feature type="domain" description="Cytidyltransferase-like" evidence="12">
    <location>
        <begin position="8"/>
        <end position="186"/>
    </location>
</feature>
<proteinExistence type="inferred from homology"/>
<evidence type="ECO:0000256" key="9">
    <source>
        <dbReference type="ARBA" id="ARBA00023027"/>
    </source>
</evidence>
<comment type="function">
    <text evidence="1 11">Catalyzes the reversible adenylation of nicotinate mononucleotide (NaMN) to nicotinic acid adenine dinucleotide (NaAD).</text>
</comment>
<dbReference type="GO" id="GO:0005524">
    <property type="term" value="F:ATP binding"/>
    <property type="evidence" value="ECO:0007669"/>
    <property type="project" value="UniProtKB-KW"/>
</dbReference>
<evidence type="ECO:0000256" key="3">
    <source>
        <dbReference type="ARBA" id="ARBA00009014"/>
    </source>
</evidence>
<dbReference type="CDD" id="cd02165">
    <property type="entry name" value="NMNAT"/>
    <property type="match status" value="1"/>
</dbReference>
<keyword evidence="8 11" id="KW-0067">ATP-binding</keyword>
<evidence type="ECO:0000256" key="8">
    <source>
        <dbReference type="ARBA" id="ARBA00022840"/>
    </source>
</evidence>
<sequence length="214" mass="23446">MTRRLGCFGGTFDPVHQAHLRMARAFRDELGLDEVRLIPAGQPYHRTAGPQASAQDRLAMVTLALADEPGLVADGREVARLRPAYTVETLAELRSEIGPQAELWCLIGGDSLEQLDTWHRWQDLLRLANIAVALRPGFDAERLPPAVATEWQARQVTDFSKRTPSGTMRPLALPPVDVSATDIRSRLARGASVADALPPAVAAYIARHGLYRTP</sequence>
<dbReference type="SUPFAM" id="SSF52374">
    <property type="entry name" value="Nucleotidylyl transferase"/>
    <property type="match status" value="1"/>
</dbReference>
<accession>A0A0K6GTT9</accession>
<organism evidence="13 14">
    <name type="scientific">Gulbenkiania indica</name>
    <dbReference type="NCBI Taxonomy" id="375574"/>
    <lineage>
        <taxon>Bacteria</taxon>
        <taxon>Pseudomonadati</taxon>
        <taxon>Pseudomonadota</taxon>
        <taxon>Betaproteobacteria</taxon>
        <taxon>Neisseriales</taxon>
        <taxon>Chromobacteriaceae</taxon>
        <taxon>Gulbenkiania</taxon>
    </lineage>
</organism>
<dbReference type="EMBL" id="CYHA01000001">
    <property type="protein sequence ID" value="CUA82023.1"/>
    <property type="molecule type" value="Genomic_DNA"/>
</dbReference>
<evidence type="ECO:0000256" key="5">
    <source>
        <dbReference type="ARBA" id="ARBA00022679"/>
    </source>
</evidence>
<evidence type="ECO:0000256" key="6">
    <source>
        <dbReference type="ARBA" id="ARBA00022695"/>
    </source>
</evidence>
<evidence type="ECO:0000256" key="11">
    <source>
        <dbReference type="HAMAP-Rule" id="MF_00244"/>
    </source>
</evidence>
<evidence type="ECO:0000256" key="4">
    <source>
        <dbReference type="ARBA" id="ARBA00022642"/>
    </source>
</evidence>
<evidence type="ECO:0000256" key="7">
    <source>
        <dbReference type="ARBA" id="ARBA00022741"/>
    </source>
</evidence>
<dbReference type="AlphaFoldDB" id="A0A0K6GTT9"/>
<comment type="catalytic activity">
    <reaction evidence="10 11">
        <text>nicotinate beta-D-ribonucleotide + ATP + H(+) = deamido-NAD(+) + diphosphate</text>
        <dbReference type="Rhea" id="RHEA:22860"/>
        <dbReference type="ChEBI" id="CHEBI:15378"/>
        <dbReference type="ChEBI" id="CHEBI:30616"/>
        <dbReference type="ChEBI" id="CHEBI:33019"/>
        <dbReference type="ChEBI" id="CHEBI:57502"/>
        <dbReference type="ChEBI" id="CHEBI:58437"/>
        <dbReference type="EC" id="2.7.7.18"/>
    </reaction>
</comment>
<evidence type="ECO:0000256" key="10">
    <source>
        <dbReference type="ARBA" id="ARBA00048721"/>
    </source>
</evidence>
<dbReference type="Gene3D" id="3.40.50.620">
    <property type="entry name" value="HUPs"/>
    <property type="match status" value="1"/>
</dbReference>
<keyword evidence="7 11" id="KW-0547">Nucleotide-binding</keyword>
<dbReference type="NCBIfam" id="TIGR00482">
    <property type="entry name" value="nicotinate (nicotinamide) nucleotide adenylyltransferase"/>
    <property type="match status" value="1"/>
</dbReference>
<dbReference type="UniPathway" id="UPA00253">
    <property type="reaction ID" value="UER00332"/>
</dbReference>
<keyword evidence="9 11" id="KW-0520">NAD</keyword>
<evidence type="ECO:0000313" key="13">
    <source>
        <dbReference type="EMBL" id="CUA82023.1"/>
    </source>
</evidence>